<feature type="region of interest" description="Disordered" evidence="1">
    <location>
        <begin position="1"/>
        <end position="32"/>
    </location>
</feature>
<evidence type="ECO:0000256" key="1">
    <source>
        <dbReference type="SAM" id="MobiDB-lite"/>
    </source>
</evidence>
<proteinExistence type="predicted"/>
<dbReference type="InterPro" id="IPR027417">
    <property type="entry name" value="P-loop_NTPase"/>
</dbReference>
<dbReference type="GO" id="GO:0030686">
    <property type="term" value="C:90S preribosome"/>
    <property type="evidence" value="ECO:0007669"/>
    <property type="project" value="TreeGrafter"/>
</dbReference>
<comment type="caution">
    <text evidence="2">The sequence shown here is derived from an EMBL/GenBank/DDBJ whole genome shotgun (WGS) entry which is preliminary data.</text>
</comment>
<evidence type="ECO:0000313" key="2">
    <source>
        <dbReference type="EMBL" id="PFH59607.1"/>
    </source>
</evidence>
<dbReference type="GO" id="GO:0005634">
    <property type="term" value="C:nucleus"/>
    <property type="evidence" value="ECO:0007669"/>
    <property type="project" value="TreeGrafter"/>
</dbReference>
<name>A0A2A9PFE4_OPHUN</name>
<dbReference type="SUPFAM" id="SSF52540">
    <property type="entry name" value="P-loop containing nucleoside triphosphate hydrolases"/>
    <property type="match status" value="1"/>
</dbReference>
<evidence type="ECO:0000313" key="3">
    <source>
        <dbReference type="Proteomes" id="UP000037136"/>
    </source>
</evidence>
<reference evidence="2 3" key="2">
    <citation type="journal article" date="2017" name="Sci. Rep.">
        <title>Ant-infecting Ophiocordyceps genomes reveal a high diversity of potential behavioral manipulation genes and a possible major role for enterotoxins.</title>
        <authorList>
            <person name="de Bekker C."/>
            <person name="Ohm R.A."/>
            <person name="Evans H.C."/>
            <person name="Brachmann A."/>
            <person name="Hughes D.P."/>
        </authorList>
    </citation>
    <scope>NUCLEOTIDE SEQUENCE [LARGE SCALE GENOMIC DNA]</scope>
    <source>
        <strain evidence="2 3">SC16a</strain>
    </source>
</reference>
<dbReference type="AlphaFoldDB" id="A0A2A9PFE4"/>
<protein>
    <recommendedName>
        <fullName evidence="4">Protein CMS1</fullName>
    </recommendedName>
</protein>
<sequence>MANPKKRSAASAPDKQPKKKKTTNARNDQDDDIFDTDLGINTLFARMDNQLLADYLVQKTARFGSDLSTVELGDLAIPANCIRDTTSWQTDRTLQHLPAFLDAFSEKPGSLKQAPKAKGSPHTLIVAGAGLRAADIVRAVRSFASRECAVAKLFAKHFKVQEQVEFLRSKVTGIGVGTPARLAELIDNGALSVDGLRRLVVDASHIDQKKRGVTDMKDTAIPLARFLARQEFRDRYGDGEKSLALLFY</sequence>
<keyword evidence="3" id="KW-1185">Reference proteome</keyword>
<accession>A0A2A9PFE4</accession>
<dbReference type="InterPro" id="IPR032704">
    <property type="entry name" value="Cms1"/>
</dbReference>
<dbReference type="Pfam" id="PF14617">
    <property type="entry name" value="CMS1"/>
    <property type="match status" value="1"/>
</dbReference>
<dbReference type="OrthoDB" id="1929311at2759"/>
<dbReference type="EMBL" id="LAZP02000186">
    <property type="protein sequence ID" value="PFH59607.1"/>
    <property type="molecule type" value="Genomic_DNA"/>
</dbReference>
<gene>
    <name evidence="2" type="ORF">XA68_12094</name>
</gene>
<dbReference type="Proteomes" id="UP000037136">
    <property type="component" value="Unassembled WGS sequence"/>
</dbReference>
<reference evidence="2 3" key="1">
    <citation type="journal article" date="2015" name="BMC Genomics">
        <title>Gene expression during zombie ant biting behavior reflects the complexity underlying fungal parasitic behavioral manipulation.</title>
        <authorList>
            <person name="de Bekker C."/>
            <person name="Ohm R.A."/>
            <person name="Loreto R.G."/>
            <person name="Sebastian A."/>
            <person name="Albert I."/>
            <person name="Merrow M."/>
            <person name="Brachmann A."/>
            <person name="Hughes D.P."/>
        </authorList>
    </citation>
    <scope>NUCLEOTIDE SEQUENCE [LARGE SCALE GENOMIC DNA]</scope>
    <source>
        <strain evidence="2 3">SC16a</strain>
    </source>
</reference>
<dbReference type="STRING" id="268505.A0A2A9PFE4"/>
<dbReference type="PANTHER" id="PTHR24030">
    <property type="entry name" value="PROTEIN CMSS1"/>
    <property type="match status" value="1"/>
</dbReference>
<evidence type="ECO:0008006" key="4">
    <source>
        <dbReference type="Google" id="ProtNLM"/>
    </source>
</evidence>
<dbReference type="PANTHER" id="PTHR24030:SF0">
    <property type="entry name" value="PROTEIN CMSS1"/>
    <property type="match status" value="1"/>
</dbReference>
<organism evidence="2 3">
    <name type="scientific">Ophiocordyceps unilateralis</name>
    <name type="common">Zombie-ant fungus</name>
    <name type="synonym">Torrubia unilateralis</name>
    <dbReference type="NCBI Taxonomy" id="268505"/>
    <lineage>
        <taxon>Eukaryota</taxon>
        <taxon>Fungi</taxon>
        <taxon>Dikarya</taxon>
        <taxon>Ascomycota</taxon>
        <taxon>Pezizomycotina</taxon>
        <taxon>Sordariomycetes</taxon>
        <taxon>Hypocreomycetidae</taxon>
        <taxon>Hypocreales</taxon>
        <taxon>Ophiocordycipitaceae</taxon>
        <taxon>Ophiocordyceps</taxon>
    </lineage>
</organism>
<dbReference type="Gene3D" id="3.40.50.300">
    <property type="entry name" value="P-loop containing nucleotide triphosphate hydrolases"/>
    <property type="match status" value="1"/>
</dbReference>